<proteinExistence type="predicted"/>
<comment type="caution">
    <text evidence="1">The sequence shown here is derived from an EMBL/GenBank/DDBJ whole genome shotgun (WGS) entry which is preliminary data.</text>
</comment>
<evidence type="ECO:0000313" key="1">
    <source>
        <dbReference type="EMBL" id="MFG3818209.1"/>
    </source>
</evidence>
<accession>A0ABW7CAM9</accession>
<evidence type="ECO:0000313" key="2">
    <source>
        <dbReference type="Proteomes" id="UP001604335"/>
    </source>
</evidence>
<keyword evidence="2" id="KW-1185">Reference proteome</keyword>
<dbReference type="EMBL" id="JAZAQF010000069">
    <property type="protein sequence ID" value="MFG3818209.1"/>
    <property type="molecule type" value="Genomic_DNA"/>
</dbReference>
<reference evidence="2" key="1">
    <citation type="journal article" date="2024" name="Algal Res.">
        <title>Biochemical, toxicological and genomic investigation of a high-biomass producing Limnothrix strain isolated from Italian shallow drinking water reservoir.</title>
        <authorList>
            <person name="Simonazzi M."/>
            <person name="Shishido T.K."/>
            <person name="Delbaje E."/>
            <person name="Wahlsten M."/>
            <person name="Fewer D.P."/>
            <person name="Sivonen K."/>
            <person name="Pezzolesi L."/>
            <person name="Pistocchi R."/>
        </authorList>
    </citation>
    <scope>NUCLEOTIDE SEQUENCE [LARGE SCALE GENOMIC DNA]</scope>
    <source>
        <strain evidence="2">LRLZ20PSL1</strain>
    </source>
</reference>
<protein>
    <submittedName>
        <fullName evidence="1">DUF4926 domain-containing protein</fullName>
    </submittedName>
</protein>
<dbReference type="Pfam" id="PF16277">
    <property type="entry name" value="DUF4926"/>
    <property type="match status" value="1"/>
</dbReference>
<name>A0ABW7CAM9_9CYAN</name>
<dbReference type="Proteomes" id="UP001604335">
    <property type="component" value="Unassembled WGS sequence"/>
</dbReference>
<dbReference type="InterPro" id="IPR032568">
    <property type="entry name" value="DUF4926"/>
</dbReference>
<sequence length="120" mass="13575">MRSSLIPPDLFDVVEILLDLPDLGLKAGDRGSIIEKYDDQIFPSTYEIEFTNPDGETITLKRLSPQQFIVIWRNATQTWVSLSDRIAALIQVLPEDRQEQVLGFTRSLLSTTPISRSSEP</sequence>
<gene>
    <name evidence="1" type="ORF">VPK24_11230</name>
</gene>
<organism evidence="1 2">
    <name type="scientific">Limnothrix redekei LRLZ20PSL1</name>
    <dbReference type="NCBI Taxonomy" id="3112953"/>
    <lineage>
        <taxon>Bacteria</taxon>
        <taxon>Bacillati</taxon>
        <taxon>Cyanobacteriota</taxon>
        <taxon>Cyanophyceae</taxon>
        <taxon>Pseudanabaenales</taxon>
        <taxon>Pseudanabaenaceae</taxon>
        <taxon>Limnothrix</taxon>
    </lineage>
</organism>